<comment type="caution">
    <text evidence="3">The sequence shown here is derived from an EMBL/GenBank/DDBJ whole genome shotgun (WGS) entry which is preliminary data.</text>
</comment>
<dbReference type="PANTHER" id="PTHR45947:SF3">
    <property type="entry name" value="SULFOQUINOVOSYL TRANSFERASE SQD2"/>
    <property type="match status" value="1"/>
</dbReference>
<dbReference type="InterPro" id="IPR001296">
    <property type="entry name" value="Glyco_trans_1"/>
</dbReference>
<feature type="domain" description="Glycosyl transferase family 1" evidence="1">
    <location>
        <begin position="189"/>
        <end position="302"/>
    </location>
</feature>
<dbReference type="SUPFAM" id="SSF53756">
    <property type="entry name" value="UDP-Glycosyltransferase/glycogen phosphorylase"/>
    <property type="match status" value="1"/>
</dbReference>
<reference evidence="3" key="1">
    <citation type="submission" date="2019-04" db="EMBL/GenBank/DDBJ databases">
        <title>Evolution of Biomass-Degrading Anaerobic Consortia Revealed by Metagenomics.</title>
        <authorList>
            <person name="Peng X."/>
        </authorList>
    </citation>
    <scope>NUCLEOTIDE SEQUENCE</scope>
    <source>
        <strain evidence="3">SIG311</strain>
    </source>
</reference>
<organism evidence="3 4">
    <name type="scientific">Pseudobutyrivibrio ruminis</name>
    <dbReference type="NCBI Taxonomy" id="46206"/>
    <lineage>
        <taxon>Bacteria</taxon>
        <taxon>Bacillati</taxon>
        <taxon>Bacillota</taxon>
        <taxon>Clostridia</taxon>
        <taxon>Lachnospirales</taxon>
        <taxon>Lachnospiraceae</taxon>
        <taxon>Pseudobutyrivibrio</taxon>
    </lineage>
</organism>
<dbReference type="InterPro" id="IPR050194">
    <property type="entry name" value="Glycosyltransferase_grp1"/>
</dbReference>
<evidence type="ECO:0000313" key="4">
    <source>
        <dbReference type="Proteomes" id="UP000766246"/>
    </source>
</evidence>
<proteinExistence type="predicted"/>
<dbReference type="Pfam" id="PF00534">
    <property type="entry name" value="Glycos_transf_1"/>
    <property type="match status" value="1"/>
</dbReference>
<protein>
    <submittedName>
        <fullName evidence="3">Glycosyltransferase family 1 protein</fullName>
    </submittedName>
</protein>
<name>A0A927YKI6_9FIRM</name>
<accession>A0A927YKI6</accession>
<evidence type="ECO:0000313" key="3">
    <source>
        <dbReference type="EMBL" id="MBE5918585.1"/>
    </source>
</evidence>
<gene>
    <name evidence="3" type="ORF">E7272_01965</name>
</gene>
<feature type="domain" description="Glycosyltransferase subfamily 4-like N-terminal" evidence="2">
    <location>
        <begin position="14"/>
        <end position="175"/>
    </location>
</feature>
<dbReference type="InterPro" id="IPR028098">
    <property type="entry name" value="Glyco_trans_4-like_N"/>
</dbReference>
<dbReference type="Proteomes" id="UP000766246">
    <property type="component" value="Unassembled WGS sequence"/>
</dbReference>
<dbReference type="CDD" id="cd03812">
    <property type="entry name" value="GT4_CapH-like"/>
    <property type="match status" value="1"/>
</dbReference>
<dbReference type="Gene3D" id="3.40.50.2000">
    <property type="entry name" value="Glycogen Phosphorylase B"/>
    <property type="match status" value="2"/>
</dbReference>
<dbReference type="GO" id="GO:0016757">
    <property type="term" value="F:glycosyltransferase activity"/>
    <property type="evidence" value="ECO:0007669"/>
    <property type="project" value="InterPro"/>
</dbReference>
<dbReference type="AlphaFoldDB" id="A0A927YKI6"/>
<evidence type="ECO:0000259" key="2">
    <source>
        <dbReference type="Pfam" id="PF13439"/>
    </source>
</evidence>
<dbReference type="EMBL" id="SVER01000004">
    <property type="protein sequence ID" value="MBE5918585.1"/>
    <property type="molecule type" value="Genomic_DNA"/>
</dbReference>
<dbReference type="PANTHER" id="PTHR45947">
    <property type="entry name" value="SULFOQUINOVOSYL TRANSFERASE SQD2"/>
    <property type="match status" value="1"/>
</dbReference>
<dbReference type="Pfam" id="PF13439">
    <property type="entry name" value="Glyco_transf_4"/>
    <property type="match status" value="1"/>
</dbReference>
<evidence type="ECO:0000259" key="1">
    <source>
        <dbReference type="Pfam" id="PF00534"/>
    </source>
</evidence>
<sequence>MVRILEVIGKRPQGGIGSFIINYQSHFHDEDVVLDYLIFNDEPNGDFDEKVRKMGSEVYVLPELRNIRFFKIKRLINNFFLNHRGEYDAVHLHSVNIAFMVFVAAKKYGINNLLAHSHATVYSDKKLNAIRNYFLCRKLKDMATHYLACSVAAGDFLYGENTRDKVIVFNNAIDCRDYAFSEAIRQKYRKNLCLEGSFVLGHVGRFNEQKNHKYLIKIFALYSQIIPDAKLLLVGEGPLKDSIKELVAELKLTDKVIFLGQRDDVNNILMAMDVFLLPSLYEGLPVVGIEAQASGLPCIMSETITKEVAIADVYFESIDAEPKAWVSKLLDINPNDIAKRTNAYKIVGSKGYDIDKEAEKLYKLYKSFEEDINANQNLSSLSD</sequence>